<keyword evidence="2" id="KW-1185">Reference proteome</keyword>
<evidence type="ECO:0000313" key="2">
    <source>
        <dbReference type="Proteomes" id="UP000078561"/>
    </source>
</evidence>
<accession>A0A163LQ12</accession>
<sequence length="103" mass="11683">NPIWGILMMHSFACYQNQSYPLPDPVTERLISCRLSTTDITAHIGYWTSTIPECESPLKVNKRKNLDSPSLILSVTITCHQYCPPSWPPCYEYKAVTLFDSGT</sequence>
<dbReference type="Proteomes" id="UP000078561">
    <property type="component" value="Unassembled WGS sequence"/>
</dbReference>
<protein>
    <submittedName>
        <fullName evidence="1">Uncharacterized protein</fullName>
    </submittedName>
</protein>
<dbReference type="EMBL" id="LT550281">
    <property type="protein sequence ID" value="SAL95368.1"/>
    <property type="molecule type" value="Genomic_DNA"/>
</dbReference>
<feature type="non-terminal residue" evidence="1">
    <location>
        <position position="1"/>
    </location>
</feature>
<dbReference type="AlphaFoldDB" id="A0A163LQ12"/>
<reference evidence="1" key="1">
    <citation type="submission" date="2016-04" db="EMBL/GenBank/DDBJ databases">
        <authorList>
            <person name="Evans L.H."/>
            <person name="Alamgir A."/>
            <person name="Owens N."/>
            <person name="Weber N.D."/>
            <person name="Virtaneva K."/>
            <person name="Barbian K."/>
            <person name="Babar A."/>
            <person name="Rosenke K."/>
        </authorList>
    </citation>
    <scope>NUCLEOTIDE SEQUENCE [LARGE SCALE GENOMIC DNA]</scope>
    <source>
        <strain evidence="1">CBS 101.48</strain>
    </source>
</reference>
<name>A0A163LQ12_ABSGL</name>
<organism evidence="1">
    <name type="scientific">Absidia glauca</name>
    <name type="common">Pin mould</name>
    <dbReference type="NCBI Taxonomy" id="4829"/>
    <lineage>
        <taxon>Eukaryota</taxon>
        <taxon>Fungi</taxon>
        <taxon>Fungi incertae sedis</taxon>
        <taxon>Mucoromycota</taxon>
        <taxon>Mucoromycotina</taxon>
        <taxon>Mucoromycetes</taxon>
        <taxon>Mucorales</taxon>
        <taxon>Cunninghamellaceae</taxon>
        <taxon>Absidia</taxon>
    </lineage>
</organism>
<proteinExistence type="predicted"/>
<evidence type="ECO:0000313" key="1">
    <source>
        <dbReference type="EMBL" id="SAL95368.1"/>
    </source>
</evidence>
<dbReference type="InParanoid" id="A0A163LQ12"/>
<gene>
    <name evidence="1" type="primary">ABSGL_00686.1 scaffold 851</name>
</gene>